<dbReference type="PROSITE" id="PS01124">
    <property type="entry name" value="HTH_ARAC_FAMILY_2"/>
    <property type="match status" value="1"/>
</dbReference>
<evidence type="ECO:0000256" key="2">
    <source>
        <dbReference type="ARBA" id="ARBA00022490"/>
    </source>
</evidence>
<evidence type="ECO:0000313" key="13">
    <source>
        <dbReference type="Proteomes" id="UP001589747"/>
    </source>
</evidence>
<gene>
    <name evidence="12" type="ORF">ACFFSY_17750</name>
</gene>
<protein>
    <submittedName>
        <fullName evidence="12">Response regulator</fullName>
    </submittedName>
</protein>
<dbReference type="Proteomes" id="UP001589747">
    <property type="component" value="Unassembled WGS sequence"/>
</dbReference>
<dbReference type="InterPro" id="IPR018060">
    <property type="entry name" value="HTH_AraC"/>
</dbReference>
<keyword evidence="5" id="KW-0805">Transcription regulation</keyword>
<evidence type="ECO:0000256" key="4">
    <source>
        <dbReference type="ARBA" id="ARBA00023012"/>
    </source>
</evidence>
<dbReference type="Gene3D" id="3.40.50.2300">
    <property type="match status" value="1"/>
</dbReference>
<keyword evidence="13" id="KW-1185">Reference proteome</keyword>
<dbReference type="SUPFAM" id="SSF52172">
    <property type="entry name" value="CheY-like"/>
    <property type="match status" value="1"/>
</dbReference>
<dbReference type="RefSeq" id="WP_377496409.1">
    <property type="nucleotide sequence ID" value="NZ_JBHMDO010000029.1"/>
</dbReference>
<dbReference type="PANTHER" id="PTHR42713">
    <property type="entry name" value="HISTIDINE KINASE-RELATED"/>
    <property type="match status" value="1"/>
</dbReference>
<comment type="caution">
    <text evidence="12">The sequence shown here is derived from an EMBL/GenBank/DDBJ whole genome shotgun (WGS) entry which is preliminary data.</text>
</comment>
<feature type="domain" description="Response regulatory" evidence="11">
    <location>
        <begin position="6"/>
        <end position="123"/>
    </location>
</feature>
<proteinExistence type="predicted"/>
<dbReference type="InterPro" id="IPR011006">
    <property type="entry name" value="CheY-like_superfamily"/>
</dbReference>
<dbReference type="InterPro" id="IPR051552">
    <property type="entry name" value="HptR"/>
</dbReference>
<comment type="subcellular location">
    <subcellularLocation>
        <location evidence="1">Cytoplasm</location>
    </subcellularLocation>
</comment>
<reference evidence="12 13" key="1">
    <citation type="submission" date="2024-09" db="EMBL/GenBank/DDBJ databases">
        <authorList>
            <person name="Sun Q."/>
            <person name="Mori K."/>
        </authorList>
    </citation>
    <scope>NUCLEOTIDE SEQUENCE [LARGE SCALE GENOMIC DNA]</scope>
    <source>
        <strain evidence="12 13">TISTR 2452</strain>
    </source>
</reference>
<evidence type="ECO:0000256" key="8">
    <source>
        <dbReference type="PROSITE-ProRule" id="PRU00169"/>
    </source>
</evidence>
<organism evidence="12 13">
    <name type="scientific">Paenibacillus aurantiacus</name>
    <dbReference type="NCBI Taxonomy" id="1936118"/>
    <lineage>
        <taxon>Bacteria</taxon>
        <taxon>Bacillati</taxon>
        <taxon>Bacillota</taxon>
        <taxon>Bacilli</taxon>
        <taxon>Bacillales</taxon>
        <taxon>Paenibacillaceae</taxon>
        <taxon>Paenibacillus</taxon>
    </lineage>
</organism>
<dbReference type="CDD" id="cd17536">
    <property type="entry name" value="REC_YesN-like"/>
    <property type="match status" value="1"/>
</dbReference>
<dbReference type="InterPro" id="IPR001789">
    <property type="entry name" value="Sig_transdc_resp-reg_receiver"/>
</dbReference>
<feature type="coiled-coil region" evidence="9">
    <location>
        <begin position="119"/>
        <end position="146"/>
    </location>
</feature>
<accession>A0ABV5KRC1</accession>
<evidence type="ECO:0000256" key="9">
    <source>
        <dbReference type="SAM" id="Coils"/>
    </source>
</evidence>
<evidence type="ECO:0000259" key="11">
    <source>
        <dbReference type="PROSITE" id="PS50110"/>
    </source>
</evidence>
<dbReference type="SMART" id="SM00342">
    <property type="entry name" value="HTH_ARAC"/>
    <property type="match status" value="1"/>
</dbReference>
<dbReference type="InterPro" id="IPR009057">
    <property type="entry name" value="Homeodomain-like_sf"/>
</dbReference>
<keyword evidence="4" id="KW-0902">Two-component regulatory system</keyword>
<evidence type="ECO:0000313" key="12">
    <source>
        <dbReference type="EMBL" id="MFB9327775.1"/>
    </source>
</evidence>
<keyword evidence="9" id="KW-0175">Coiled coil</keyword>
<evidence type="ECO:0000256" key="3">
    <source>
        <dbReference type="ARBA" id="ARBA00022553"/>
    </source>
</evidence>
<keyword evidence="7" id="KW-0804">Transcription</keyword>
<dbReference type="Pfam" id="PF12833">
    <property type="entry name" value="HTH_18"/>
    <property type="match status" value="1"/>
</dbReference>
<feature type="domain" description="HTH araC/xylS-type" evidence="10">
    <location>
        <begin position="426"/>
        <end position="525"/>
    </location>
</feature>
<keyword evidence="2" id="KW-0963">Cytoplasm</keyword>
<dbReference type="EMBL" id="JBHMDO010000029">
    <property type="protein sequence ID" value="MFB9327775.1"/>
    <property type="molecule type" value="Genomic_DNA"/>
</dbReference>
<dbReference type="SMART" id="SM00448">
    <property type="entry name" value="REC"/>
    <property type="match status" value="1"/>
</dbReference>
<evidence type="ECO:0000259" key="10">
    <source>
        <dbReference type="PROSITE" id="PS01124"/>
    </source>
</evidence>
<dbReference type="InterPro" id="IPR041522">
    <property type="entry name" value="CdaR_GGDEF"/>
</dbReference>
<keyword evidence="3 8" id="KW-0597">Phosphoprotein</keyword>
<sequence length="527" mass="60315">MMDKLKVLIVDDEYLIRNLIRMRIDWEQQGMTIIGEASNGHEALELVDVWRPDMILTDIYMPVMNGIELSGMVLEKYPTTKIVIVTGHDEFEYARKSIQLGISDFILKPIRAAELLHVTDKLKLKIEEERARVRELERLKEDLERNWPYLKEKFLNQWLTGMLSSEDIRQKADYFRIPLHPAVSLQVAVIEMIPVSEHLSEEQLLLMRMEGKKKTEAFFRYESDVIILLDARNHIVAIAIDRDAAFVSKCHKLQSDLITAYPCVANIGIGRKHSELQELSLSYQEASRALQYKHFVGKNQVVCYEDVVDHSGLPYRSDPDLLKQLQFHVSIGSSERAVEILHAIFGASFSSVSQFRLAAMDVIAECQHAAIEQQIEHERVFHQATLMSMLNADHLPELKTALTHYVVQLATTILSKKEAHEGSLVSRVKSYLEQNMSDPDLGLTSTAAAFFISPGHLGRLMKKETGQTFVEYLTNIRMKRAETLLKRTDLRGYEVGEQVGIADPHYFSIVFKKNIGRSVNEYRSLKS</sequence>
<evidence type="ECO:0000256" key="6">
    <source>
        <dbReference type="ARBA" id="ARBA00023125"/>
    </source>
</evidence>
<dbReference type="Pfam" id="PF00072">
    <property type="entry name" value="Response_reg"/>
    <property type="match status" value="1"/>
</dbReference>
<dbReference type="Gene3D" id="1.10.10.60">
    <property type="entry name" value="Homeodomain-like"/>
    <property type="match status" value="2"/>
</dbReference>
<evidence type="ECO:0000256" key="1">
    <source>
        <dbReference type="ARBA" id="ARBA00004496"/>
    </source>
</evidence>
<evidence type="ECO:0000256" key="5">
    <source>
        <dbReference type="ARBA" id="ARBA00023015"/>
    </source>
</evidence>
<dbReference type="PROSITE" id="PS50110">
    <property type="entry name" value="RESPONSE_REGULATORY"/>
    <property type="match status" value="1"/>
</dbReference>
<name>A0ABV5KRC1_9BACL</name>
<dbReference type="PANTHER" id="PTHR42713:SF3">
    <property type="entry name" value="TRANSCRIPTIONAL REGULATORY PROTEIN HPTR"/>
    <property type="match status" value="1"/>
</dbReference>
<evidence type="ECO:0000256" key="7">
    <source>
        <dbReference type="ARBA" id="ARBA00023163"/>
    </source>
</evidence>
<keyword evidence="6" id="KW-0238">DNA-binding</keyword>
<dbReference type="SUPFAM" id="SSF46689">
    <property type="entry name" value="Homeodomain-like"/>
    <property type="match status" value="1"/>
</dbReference>
<dbReference type="Pfam" id="PF17853">
    <property type="entry name" value="GGDEF_2"/>
    <property type="match status" value="1"/>
</dbReference>
<feature type="modified residue" description="4-aspartylphosphate" evidence="8">
    <location>
        <position position="58"/>
    </location>
</feature>